<evidence type="ECO:0000313" key="2">
    <source>
        <dbReference type="Proteomes" id="UP000830167"/>
    </source>
</evidence>
<accession>A0ABY4CTZ5</accession>
<dbReference type="SUPFAM" id="SSF102198">
    <property type="entry name" value="Putative cyclase"/>
    <property type="match status" value="1"/>
</dbReference>
<dbReference type="Gene3D" id="3.50.30.50">
    <property type="entry name" value="Putative cyclase"/>
    <property type="match status" value="1"/>
</dbReference>
<dbReference type="Pfam" id="PF04199">
    <property type="entry name" value="Cyclase"/>
    <property type="match status" value="1"/>
</dbReference>
<dbReference type="InterPro" id="IPR037175">
    <property type="entry name" value="KFase_sf"/>
</dbReference>
<dbReference type="RefSeq" id="WP_347439391.1">
    <property type="nucleotide sequence ID" value="NZ_CP089291.1"/>
</dbReference>
<proteinExistence type="predicted"/>
<organism evidence="1 2">
    <name type="scientific">Fodinisporobacter ferrooxydans</name>
    <dbReference type="NCBI Taxonomy" id="2901836"/>
    <lineage>
        <taxon>Bacteria</taxon>
        <taxon>Bacillati</taxon>
        <taxon>Bacillota</taxon>
        <taxon>Bacilli</taxon>
        <taxon>Bacillales</taxon>
        <taxon>Alicyclobacillaceae</taxon>
        <taxon>Fodinisporobacter</taxon>
    </lineage>
</organism>
<evidence type="ECO:0000313" key="1">
    <source>
        <dbReference type="EMBL" id="UOF92721.1"/>
    </source>
</evidence>
<gene>
    <name evidence="1" type="ORF">LSG31_11460</name>
</gene>
<keyword evidence="2" id="KW-1185">Reference proteome</keyword>
<dbReference type="Proteomes" id="UP000830167">
    <property type="component" value="Chromosome"/>
</dbReference>
<dbReference type="PANTHER" id="PTHR31118:SF12">
    <property type="entry name" value="CYCLASE-LIKE PROTEIN 2"/>
    <property type="match status" value="1"/>
</dbReference>
<dbReference type="EMBL" id="CP089291">
    <property type="protein sequence ID" value="UOF92721.1"/>
    <property type="molecule type" value="Genomic_DNA"/>
</dbReference>
<dbReference type="InterPro" id="IPR007325">
    <property type="entry name" value="KFase/CYL"/>
</dbReference>
<protein>
    <submittedName>
        <fullName evidence="1">Cyclase family protein</fullName>
    </submittedName>
</protein>
<dbReference type="PANTHER" id="PTHR31118">
    <property type="entry name" value="CYCLASE-LIKE PROTEIN 2"/>
    <property type="match status" value="1"/>
</dbReference>
<sequence>MLANQFQEFWQTLCQDYKIIDLSHKLEEHMPQWPTHSRFFHTLWDSYWHGDVAIDYQIMMNEHTGTHMDAPAHFIQAGESNLWIDEVPLEQTLGTCVRIEMRHIAPKGLVPASAIMEWEKTYGKIQSGEIVLFDYDWAKFWNKRPNDRKYTTDWPGLSREAAELLVERGAKLVGCDTLAIDTYGHEENPAHYVLLGNKVLICENLHQLWQIPPRGGYFIALPLPIKKGSASPVRAICIVPKTEQQKQMIEECV</sequence>
<reference evidence="1" key="1">
    <citation type="submission" date="2021-12" db="EMBL/GenBank/DDBJ databases">
        <title>Alicyclobacillaceae gen. nov., sp. nov., isolated from chalcocite enrichment system.</title>
        <authorList>
            <person name="Jiang Z."/>
        </authorList>
    </citation>
    <scope>NUCLEOTIDE SEQUENCE</scope>
    <source>
        <strain evidence="1">MYW30-H2</strain>
    </source>
</reference>
<name>A0ABY4CTZ5_9BACL</name>